<reference evidence="4" key="1">
    <citation type="journal article" date="2015" name="Int. J. Syst. Evol. Microbiol.">
        <title>Rhizobium oryzicola sp. nov., potential plant-growth-promoting endophytic bacteria isolated from rice roots.</title>
        <authorList>
            <person name="Zhang X.X."/>
            <person name="Gao J.S."/>
            <person name="Cao Y.H."/>
            <person name="Sheirdil R.A."/>
            <person name="Wang X.C."/>
            <person name="Zhang L."/>
        </authorList>
    </citation>
    <scope>NUCLEOTIDE SEQUENCE</scope>
    <source>
        <strain evidence="4">05753</strain>
    </source>
</reference>
<dbReference type="InterPro" id="IPR047611">
    <property type="entry name" value="RepABC_RepC"/>
</dbReference>
<proteinExistence type="predicted"/>
<comment type="caution">
    <text evidence="4">The sequence shown here is derived from an EMBL/GenBank/DDBJ whole genome shotgun (WGS) entry which is preliminary data.</text>
</comment>
<evidence type="ECO:0000259" key="2">
    <source>
        <dbReference type="Pfam" id="PF03428"/>
    </source>
</evidence>
<reference evidence="4" key="2">
    <citation type="submission" date="2023-07" db="EMBL/GenBank/DDBJ databases">
        <authorList>
            <person name="Sun H."/>
        </authorList>
    </citation>
    <scope>NUCLEOTIDE SEQUENCE</scope>
    <source>
        <strain evidence="4">05753</strain>
    </source>
</reference>
<feature type="domain" description="Plasmid replication protein C C-terminal" evidence="3">
    <location>
        <begin position="294"/>
        <end position="394"/>
    </location>
</feature>
<gene>
    <name evidence="4" type="primary">repC</name>
    <name evidence="4" type="ORF">Q2T52_14615</name>
</gene>
<dbReference type="Proteomes" id="UP001169006">
    <property type="component" value="Unassembled WGS sequence"/>
</dbReference>
<dbReference type="Pfam" id="PF03428">
    <property type="entry name" value="RP-C"/>
    <property type="match status" value="1"/>
</dbReference>
<keyword evidence="5" id="KW-1185">Reference proteome</keyword>
<name>A0ABT8SZ44_9HYPH</name>
<dbReference type="Pfam" id="PF11800">
    <property type="entry name" value="RP-C_C"/>
    <property type="match status" value="1"/>
</dbReference>
<dbReference type="NCBIfam" id="NF010396">
    <property type="entry name" value="PRK13824.1"/>
    <property type="match status" value="1"/>
</dbReference>
<protein>
    <submittedName>
        <fullName evidence="4">Plasmid replication protein RepC</fullName>
    </submittedName>
</protein>
<organism evidence="4 5">
    <name type="scientific">Rhizobium oryzicola</name>
    <dbReference type="NCBI Taxonomy" id="1232668"/>
    <lineage>
        <taxon>Bacteria</taxon>
        <taxon>Pseudomonadati</taxon>
        <taxon>Pseudomonadota</taxon>
        <taxon>Alphaproteobacteria</taxon>
        <taxon>Hyphomicrobiales</taxon>
        <taxon>Rhizobiaceae</taxon>
        <taxon>Rhizobium/Agrobacterium group</taxon>
        <taxon>Rhizobium</taxon>
    </lineage>
</organism>
<dbReference type="RefSeq" id="WP_302077513.1">
    <property type="nucleotide sequence ID" value="NZ_JAUKWQ010000004.1"/>
</dbReference>
<evidence type="ECO:0000259" key="3">
    <source>
        <dbReference type="Pfam" id="PF11800"/>
    </source>
</evidence>
<dbReference type="EMBL" id="JAUKWQ010000004">
    <property type="protein sequence ID" value="MDO1583323.1"/>
    <property type="molecule type" value="Genomic_DNA"/>
</dbReference>
<sequence length="420" mass="46271">MSTGHVTTPFGRRTISLALMKRQAAIEEIEHGFCIDKWKVFRDVTEARKTLGLQDRSMAVLNALLSFYPETELKQGDCMIVFPSNTQLSLRAHGMAGATLRRHLAFLIEAGLIIRRDSANGKRYARKSTAGKVEAAFGFDLSPLVARAPELAVLAQKVVAERLALRRAKEDLSICRRDLRKLIASAIAEGIAGDWEALDACCSETLATLTRSPSLHEVELILARLVKLRSDVVTRLKEQQNASMASSNVARNEQHKESPESESQIESELALETLKKENSRSVQLNNHTGLKGMPLDMVVRACPEISAYAPGGTVSTWRDLMAAAIVVRSMLGIDPVLYQQACDALRPENAAVIMACLLERVEHIRRPASYLHDLMNRAKAGSFTLAPMITALLRKEQHHLISPSGDTANSNEIAVEASMW</sequence>
<feature type="region of interest" description="Disordered" evidence="1">
    <location>
        <begin position="243"/>
        <end position="267"/>
    </location>
</feature>
<accession>A0ABT8SZ44</accession>
<feature type="domain" description="Plasmid replication protein C N-terminal" evidence="2">
    <location>
        <begin position="13"/>
        <end position="186"/>
    </location>
</feature>
<evidence type="ECO:0000313" key="4">
    <source>
        <dbReference type="EMBL" id="MDO1583323.1"/>
    </source>
</evidence>
<dbReference type="NCBIfam" id="NF040974">
    <property type="entry name" value="RepABC_RepC"/>
    <property type="match status" value="1"/>
</dbReference>
<dbReference type="InterPro" id="IPR005090">
    <property type="entry name" value="RepC_N"/>
</dbReference>
<evidence type="ECO:0000256" key="1">
    <source>
        <dbReference type="SAM" id="MobiDB-lite"/>
    </source>
</evidence>
<dbReference type="InterPro" id="IPR021760">
    <property type="entry name" value="RepC_C"/>
</dbReference>
<evidence type="ECO:0000313" key="5">
    <source>
        <dbReference type="Proteomes" id="UP001169006"/>
    </source>
</evidence>